<dbReference type="EMBL" id="JAAGNX010000002">
    <property type="protein sequence ID" value="NDV62700.1"/>
    <property type="molecule type" value="Genomic_DNA"/>
</dbReference>
<comment type="caution">
    <text evidence="11">The sequence shown here is derived from an EMBL/GenBank/DDBJ whole genome shotgun (WGS) entry which is preliminary data.</text>
</comment>
<evidence type="ECO:0000256" key="4">
    <source>
        <dbReference type="ARBA" id="ARBA00022679"/>
    </source>
</evidence>
<keyword evidence="3" id="KW-0328">Glycosyltransferase</keyword>
<dbReference type="Gene3D" id="3.90.550.10">
    <property type="entry name" value="Spore Coat Polysaccharide Biosynthesis Protein SpsA, Chain A"/>
    <property type="match status" value="1"/>
</dbReference>
<proteinExistence type="inferred from homology"/>
<sequence length="330" mass="37176">MAKSTKSSKGQAPRPEISVITPFYNEASGVERFMAELTEVLIGEGLDYEIICVDDGSSDLTLPALLKARESNRRVRIIQLSRNFGKEVALTAGLDHARGQAVIPMDADLQDPPRLIPHLVSRWRDGYQVVNAHRAERISDSWMKRNTAKLFYKVFNAISETPIPENTGDFRLMDREVVEALRCMPERDRFMKGLFAWVGYRTTEITYERPARATGESKWNYWKLFNFAVGGVTAFSTFPLRLFNYIGLAVASLSFLYASLLVIRTLFLGRDVPGYASIMVVILFLGGIQLIGIGVVGEYIGRVFIEVKERPLYLVHKVHGFDEDLRGNGS</sequence>
<accession>A0A6B2M4Y8</accession>
<keyword evidence="7 9" id="KW-0472">Membrane</keyword>
<keyword evidence="5 9" id="KW-0812">Transmembrane</keyword>
<evidence type="ECO:0000256" key="7">
    <source>
        <dbReference type="ARBA" id="ARBA00023136"/>
    </source>
</evidence>
<keyword evidence="12" id="KW-1185">Reference proteome</keyword>
<evidence type="ECO:0000313" key="12">
    <source>
        <dbReference type="Proteomes" id="UP000478417"/>
    </source>
</evidence>
<evidence type="ECO:0000256" key="1">
    <source>
        <dbReference type="ARBA" id="ARBA00004651"/>
    </source>
</evidence>
<dbReference type="RefSeq" id="WP_163965053.1">
    <property type="nucleotide sequence ID" value="NZ_JAAGNX010000002.1"/>
</dbReference>
<feature type="transmembrane region" description="Helical" evidence="9">
    <location>
        <begin position="242"/>
        <end position="263"/>
    </location>
</feature>
<comment type="similarity">
    <text evidence="8">Belongs to the glycosyltransferase 2 family. GtrB subfamily.</text>
</comment>
<dbReference type="AlphaFoldDB" id="A0A6B2M4Y8"/>
<feature type="transmembrane region" description="Helical" evidence="9">
    <location>
        <begin position="275"/>
        <end position="300"/>
    </location>
</feature>
<dbReference type="InterPro" id="IPR050256">
    <property type="entry name" value="Glycosyltransferase_2"/>
</dbReference>
<evidence type="ECO:0000313" key="11">
    <source>
        <dbReference type="EMBL" id="NDV62700.1"/>
    </source>
</evidence>
<comment type="subcellular location">
    <subcellularLocation>
        <location evidence="1">Cell membrane</location>
        <topology evidence="1">Multi-pass membrane protein</topology>
    </subcellularLocation>
</comment>
<evidence type="ECO:0000256" key="2">
    <source>
        <dbReference type="ARBA" id="ARBA00022475"/>
    </source>
</evidence>
<dbReference type="CDD" id="cd04187">
    <property type="entry name" value="DPM1_like_bac"/>
    <property type="match status" value="1"/>
</dbReference>
<dbReference type="Pfam" id="PF00535">
    <property type="entry name" value="Glycos_transf_2"/>
    <property type="match status" value="1"/>
</dbReference>
<gene>
    <name evidence="11" type="ORF">G0Q06_09585</name>
</gene>
<protein>
    <submittedName>
        <fullName evidence="11">Glycosyltransferase family 2 protein</fullName>
    </submittedName>
</protein>
<evidence type="ECO:0000256" key="3">
    <source>
        <dbReference type="ARBA" id="ARBA00022676"/>
    </source>
</evidence>
<dbReference type="PANTHER" id="PTHR48090:SF1">
    <property type="entry name" value="PROPHAGE BACTOPRENOL GLUCOSYL TRANSFERASE HOMOLOG"/>
    <property type="match status" value="1"/>
</dbReference>
<organism evidence="11 12">
    <name type="scientific">Oceanipulchritudo coccoides</name>
    <dbReference type="NCBI Taxonomy" id="2706888"/>
    <lineage>
        <taxon>Bacteria</taxon>
        <taxon>Pseudomonadati</taxon>
        <taxon>Verrucomicrobiota</taxon>
        <taxon>Opitutia</taxon>
        <taxon>Puniceicoccales</taxon>
        <taxon>Oceanipulchritudinaceae</taxon>
        <taxon>Oceanipulchritudo</taxon>
    </lineage>
</organism>
<dbReference type="InterPro" id="IPR029044">
    <property type="entry name" value="Nucleotide-diphossugar_trans"/>
</dbReference>
<dbReference type="SUPFAM" id="SSF53448">
    <property type="entry name" value="Nucleotide-diphospho-sugar transferases"/>
    <property type="match status" value="1"/>
</dbReference>
<dbReference type="PANTHER" id="PTHR48090">
    <property type="entry name" value="UNDECAPRENYL-PHOSPHATE 4-DEOXY-4-FORMAMIDO-L-ARABINOSE TRANSFERASE-RELATED"/>
    <property type="match status" value="1"/>
</dbReference>
<dbReference type="GO" id="GO:0016757">
    <property type="term" value="F:glycosyltransferase activity"/>
    <property type="evidence" value="ECO:0007669"/>
    <property type="project" value="UniProtKB-KW"/>
</dbReference>
<keyword evidence="6 9" id="KW-1133">Transmembrane helix</keyword>
<dbReference type="GO" id="GO:0005886">
    <property type="term" value="C:plasma membrane"/>
    <property type="evidence" value="ECO:0007669"/>
    <property type="project" value="UniProtKB-SubCell"/>
</dbReference>
<name>A0A6B2M4Y8_9BACT</name>
<dbReference type="InterPro" id="IPR001173">
    <property type="entry name" value="Glyco_trans_2-like"/>
</dbReference>
<dbReference type="Proteomes" id="UP000478417">
    <property type="component" value="Unassembled WGS sequence"/>
</dbReference>
<evidence type="ECO:0000256" key="6">
    <source>
        <dbReference type="ARBA" id="ARBA00022989"/>
    </source>
</evidence>
<keyword evidence="4 11" id="KW-0808">Transferase</keyword>
<evidence type="ECO:0000259" key="10">
    <source>
        <dbReference type="Pfam" id="PF00535"/>
    </source>
</evidence>
<reference evidence="11 12" key="1">
    <citation type="submission" date="2020-02" db="EMBL/GenBank/DDBJ databases">
        <title>Albibacoteraceae fam. nov., the first described family within the subdivision 4 Verrucomicrobia.</title>
        <authorList>
            <person name="Xi F."/>
        </authorList>
    </citation>
    <scope>NUCLEOTIDE SEQUENCE [LARGE SCALE GENOMIC DNA]</scope>
    <source>
        <strain evidence="11 12">CK1056</strain>
    </source>
</reference>
<dbReference type="FunFam" id="3.90.550.10:FF:000079">
    <property type="entry name" value="Probable glycosyl transferase"/>
    <property type="match status" value="1"/>
</dbReference>
<evidence type="ECO:0000256" key="9">
    <source>
        <dbReference type="SAM" id="Phobius"/>
    </source>
</evidence>
<feature type="domain" description="Glycosyltransferase 2-like" evidence="10">
    <location>
        <begin position="18"/>
        <end position="181"/>
    </location>
</feature>
<keyword evidence="2" id="KW-1003">Cell membrane</keyword>
<evidence type="ECO:0000256" key="8">
    <source>
        <dbReference type="ARBA" id="ARBA00038152"/>
    </source>
</evidence>
<evidence type="ECO:0000256" key="5">
    <source>
        <dbReference type="ARBA" id="ARBA00022692"/>
    </source>
</evidence>